<gene>
    <name evidence="2" type="ORF">QLQ84_12385</name>
</gene>
<organism evidence="2 3">
    <name type="scientific">Halomonas kalidii</name>
    <dbReference type="NCBI Taxonomy" id="3043293"/>
    <lineage>
        <taxon>Bacteria</taxon>
        <taxon>Pseudomonadati</taxon>
        <taxon>Pseudomonadota</taxon>
        <taxon>Gammaproteobacteria</taxon>
        <taxon>Oceanospirillales</taxon>
        <taxon>Halomonadaceae</taxon>
        <taxon>Halomonas</taxon>
    </lineage>
</organism>
<dbReference type="Pfam" id="PF13490">
    <property type="entry name" value="zf-HC2"/>
    <property type="match status" value="1"/>
</dbReference>
<feature type="domain" description="Putative zinc-finger" evidence="1">
    <location>
        <begin position="8"/>
        <end position="41"/>
    </location>
</feature>
<protein>
    <submittedName>
        <fullName evidence="2">Zf-HC2 domain-containing protein</fullName>
    </submittedName>
</protein>
<reference evidence="2 3" key="1">
    <citation type="submission" date="2023-04" db="EMBL/GenBank/DDBJ databases">
        <title>Halomonas strains isolated from rhizosphere soil.</title>
        <authorList>
            <person name="Xu L."/>
            <person name="Sun J.-Q."/>
        </authorList>
    </citation>
    <scope>NUCLEOTIDE SEQUENCE [LARGE SCALE GENOMIC DNA]</scope>
    <source>
        <strain evidence="2 3">LN1S58</strain>
    </source>
</reference>
<sequence>MKFKMMMCKEATRLMSKQLDTSLTFQEKLSLKLHLAMCHACTQCNRQFRLLHQTGRHFEITLDKQASTPPHKDGDET</sequence>
<comment type="caution">
    <text evidence="2">The sequence shown here is derived from an EMBL/GenBank/DDBJ whole genome shotgun (WGS) entry which is preliminary data.</text>
</comment>
<proteinExistence type="predicted"/>
<evidence type="ECO:0000313" key="3">
    <source>
        <dbReference type="Proteomes" id="UP001244242"/>
    </source>
</evidence>
<accession>A0ABT6VKS6</accession>
<dbReference type="InterPro" id="IPR027383">
    <property type="entry name" value="Znf_put"/>
</dbReference>
<dbReference type="RefSeq" id="WP_282722062.1">
    <property type="nucleotide sequence ID" value="NZ_JASCQO010000038.1"/>
</dbReference>
<dbReference type="Proteomes" id="UP001244242">
    <property type="component" value="Unassembled WGS sequence"/>
</dbReference>
<keyword evidence="3" id="KW-1185">Reference proteome</keyword>
<dbReference type="EMBL" id="JASCQO010000038">
    <property type="protein sequence ID" value="MDI5934584.1"/>
    <property type="molecule type" value="Genomic_DNA"/>
</dbReference>
<evidence type="ECO:0000313" key="2">
    <source>
        <dbReference type="EMBL" id="MDI5934584.1"/>
    </source>
</evidence>
<name>A0ABT6VKS6_9GAMM</name>
<evidence type="ECO:0000259" key="1">
    <source>
        <dbReference type="Pfam" id="PF13490"/>
    </source>
</evidence>